<keyword evidence="3" id="KW-0175">Coiled coil</keyword>
<evidence type="ECO:0000259" key="5">
    <source>
        <dbReference type="Pfam" id="PF12729"/>
    </source>
</evidence>
<dbReference type="Pfam" id="PF18575">
    <property type="entry name" value="HAMP_N3"/>
    <property type="match status" value="3"/>
</dbReference>
<feature type="domain" description="Chemotaxis methyl-accepting receptor HlyB-like 4HB MCP" evidence="5">
    <location>
        <begin position="5"/>
        <end position="177"/>
    </location>
</feature>
<name>A0A4Y9VMM0_9PROT</name>
<dbReference type="AlphaFoldDB" id="A0A4Y9VMM0"/>
<evidence type="ECO:0000259" key="6">
    <source>
        <dbReference type="Pfam" id="PF18575"/>
    </source>
</evidence>
<dbReference type="PANTHER" id="PTHR43531:SF11">
    <property type="entry name" value="METHYL-ACCEPTING CHEMOTAXIS PROTEIN 3"/>
    <property type="match status" value="1"/>
</dbReference>
<dbReference type="InterPro" id="IPR041395">
    <property type="entry name" value="McpB_HAMP_3rd"/>
</dbReference>
<gene>
    <name evidence="8" type="ORF">C3Y98_12780</name>
</gene>
<evidence type="ECO:0000256" key="2">
    <source>
        <dbReference type="ARBA" id="ARBA00029447"/>
    </source>
</evidence>
<dbReference type="Pfam" id="PF12729">
    <property type="entry name" value="4HB_MCP_1"/>
    <property type="match status" value="1"/>
</dbReference>
<keyword evidence="1" id="KW-0145">Chemotaxis</keyword>
<organism evidence="8 9">
    <name type="scientific">Methylotenera oryzisoli</name>
    <dbReference type="NCBI Taxonomy" id="2080758"/>
    <lineage>
        <taxon>Bacteria</taxon>
        <taxon>Pseudomonadati</taxon>
        <taxon>Pseudomonadota</taxon>
        <taxon>Betaproteobacteria</taxon>
        <taxon>Nitrosomonadales</taxon>
        <taxon>Methylophilaceae</taxon>
        <taxon>Methylotenera</taxon>
    </lineage>
</organism>
<dbReference type="CDD" id="cd17528">
    <property type="entry name" value="HAMP_III"/>
    <property type="match status" value="2"/>
</dbReference>
<evidence type="ECO:0000256" key="4">
    <source>
        <dbReference type="SAM" id="Phobius"/>
    </source>
</evidence>
<dbReference type="CDD" id="cd17527">
    <property type="entry name" value="HAMP_II"/>
    <property type="match status" value="1"/>
</dbReference>
<comment type="caution">
    <text evidence="8">The sequence shown here is derived from an EMBL/GenBank/DDBJ whole genome shotgun (WGS) entry which is preliminary data.</text>
</comment>
<feature type="domain" description="McpB third HAMP" evidence="6">
    <location>
        <begin position="398"/>
        <end position="439"/>
    </location>
</feature>
<keyword evidence="4" id="KW-0812">Transmembrane</keyword>
<feature type="domain" description="McpB third HAMP" evidence="6">
    <location>
        <begin position="488"/>
        <end position="529"/>
    </location>
</feature>
<sequence>MQMTVARKMLLITLVSVLGLVGILTLNSFQSDAVYNDTNYANTNIVPSIIKLDEMRYKFNTLRIRVANHTLIKDEAKMAEVEEAIRKLQSELNEVTGSYADLVSDAQEKSLLGADVEDLKVYFTRMEPILEASRANQKELAHELYIAIRTPAEKANDSIAAHMQYKVELGQKHAANALTVKQNSIKLSLGLGLLAVIASILFGVMLSRALRKQLGGEPNEVAKIANDIASGDLNGVIKVDSGDQSSLMSSMLKMQQALKTVIEEQTAMSAQNRLGNIGASIDTSKLRGSYQVMASNVNEMASNQANVMRKVTACIGEFAKGNFDAPLERFPGQRAFINEGVEQLRANIKTFVSEMQTMSQQHDLGEIDAAIDTSRFTGTYAEMAESLNKMVGAHVREKEEVTQVMRALGDGDFEVQIQQYPGKKAEINKNLDRLKGKLKGAVDSVKWVTNEHAQGNIDMSLHAHLFKGGFAELVTAVNVIVAGQLELTEKALACVKAFGEGDFDAPLETFPGKKVFVNEAIEQVRAHLKALNEDAQLLA</sequence>
<evidence type="ECO:0000259" key="7">
    <source>
        <dbReference type="Pfam" id="PF21927"/>
    </source>
</evidence>
<accession>A0A4Y9VMM0</accession>
<evidence type="ECO:0000256" key="3">
    <source>
        <dbReference type="SAM" id="Coils"/>
    </source>
</evidence>
<keyword evidence="4" id="KW-0472">Membrane</keyword>
<reference evidence="8 9" key="1">
    <citation type="submission" date="2018-02" db="EMBL/GenBank/DDBJ databases">
        <title>A novel lanthanide dependent methylotroph, Methylotenera sp. La3113.</title>
        <authorList>
            <person name="Lv H."/>
            <person name="Tani A."/>
        </authorList>
    </citation>
    <scope>NUCLEOTIDE SEQUENCE [LARGE SCALE GENOMIC DNA]</scope>
    <source>
        <strain evidence="8 9">La3113</strain>
    </source>
</reference>
<dbReference type="OrthoDB" id="8530258at2"/>
<feature type="domain" description="McpB third HAMP" evidence="6">
    <location>
        <begin position="307"/>
        <end position="349"/>
    </location>
</feature>
<dbReference type="InterPro" id="IPR054421">
    <property type="entry name" value="McpB_HAMP_2nd"/>
</dbReference>
<evidence type="ECO:0000313" key="9">
    <source>
        <dbReference type="Proteomes" id="UP000297706"/>
    </source>
</evidence>
<dbReference type="PANTHER" id="PTHR43531">
    <property type="entry name" value="PROTEIN ICFG"/>
    <property type="match status" value="1"/>
</dbReference>
<dbReference type="InterPro" id="IPR051310">
    <property type="entry name" value="MCP_chemotaxis"/>
</dbReference>
<feature type="coiled-coil region" evidence="3">
    <location>
        <begin position="71"/>
        <end position="98"/>
    </location>
</feature>
<keyword evidence="4" id="KW-1133">Transmembrane helix</keyword>
<dbReference type="Proteomes" id="UP000297706">
    <property type="component" value="Unassembled WGS sequence"/>
</dbReference>
<evidence type="ECO:0000256" key="1">
    <source>
        <dbReference type="ARBA" id="ARBA00022500"/>
    </source>
</evidence>
<feature type="transmembrane region" description="Helical" evidence="4">
    <location>
        <begin position="187"/>
        <end position="206"/>
    </location>
</feature>
<feature type="domain" description="McpB second HAMP" evidence="7">
    <location>
        <begin position="356"/>
        <end position="393"/>
    </location>
</feature>
<feature type="non-terminal residue" evidence="8">
    <location>
        <position position="539"/>
    </location>
</feature>
<dbReference type="InterPro" id="IPR024478">
    <property type="entry name" value="HlyB_4HB_MCP"/>
</dbReference>
<dbReference type="Gene3D" id="1.20.120.1530">
    <property type="match status" value="3"/>
</dbReference>
<comment type="similarity">
    <text evidence="2">Belongs to the methyl-accepting chemotaxis (MCP) protein family.</text>
</comment>
<dbReference type="Pfam" id="PF21927">
    <property type="entry name" value="McpB_HAMP_2"/>
    <property type="match status" value="1"/>
</dbReference>
<dbReference type="EMBL" id="PQVH01000020">
    <property type="protein sequence ID" value="TFW69593.1"/>
    <property type="molecule type" value="Genomic_DNA"/>
</dbReference>
<protein>
    <submittedName>
        <fullName evidence="8">Methyl-accepting chemotaxis protein</fullName>
    </submittedName>
</protein>
<dbReference type="GO" id="GO:0006935">
    <property type="term" value="P:chemotaxis"/>
    <property type="evidence" value="ECO:0007669"/>
    <property type="project" value="UniProtKB-KW"/>
</dbReference>
<keyword evidence="9" id="KW-1185">Reference proteome</keyword>
<dbReference type="RefSeq" id="WP_135279084.1">
    <property type="nucleotide sequence ID" value="NZ_PQVH01000020.1"/>
</dbReference>
<evidence type="ECO:0000313" key="8">
    <source>
        <dbReference type="EMBL" id="TFW69593.1"/>
    </source>
</evidence>
<proteinExistence type="inferred from homology"/>